<feature type="non-terminal residue" evidence="3">
    <location>
        <position position="748"/>
    </location>
</feature>
<dbReference type="InterPro" id="IPR021109">
    <property type="entry name" value="Peptidase_aspartic_dom_sf"/>
</dbReference>
<feature type="region of interest" description="Disordered" evidence="1">
    <location>
        <begin position="445"/>
        <end position="474"/>
    </location>
</feature>
<gene>
    <name evidence="3" type="ORF">GPM918_LOCUS18693</name>
    <name evidence="4" type="ORF">SRO942_LOCUS18690</name>
</gene>
<evidence type="ECO:0000256" key="2">
    <source>
        <dbReference type="SAM" id="SignalP"/>
    </source>
</evidence>
<keyword evidence="2" id="KW-0732">Signal</keyword>
<evidence type="ECO:0000256" key="1">
    <source>
        <dbReference type="SAM" id="MobiDB-lite"/>
    </source>
</evidence>
<feature type="chain" id="PRO_5036225465" evidence="2">
    <location>
        <begin position="16"/>
        <end position="748"/>
    </location>
</feature>
<dbReference type="AlphaFoldDB" id="A0A814P1F4"/>
<comment type="caution">
    <text evidence="3">The sequence shown here is derived from an EMBL/GenBank/DDBJ whole genome shotgun (WGS) entry which is preliminary data.</text>
</comment>
<evidence type="ECO:0000313" key="3">
    <source>
        <dbReference type="EMBL" id="CAF1099915.1"/>
    </source>
</evidence>
<organism evidence="3 5">
    <name type="scientific">Didymodactylos carnosus</name>
    <dbReference type="NCBI Taxonomy" id="1234261"/>
    <lineage>
        <taxon>Eukaryota</taxon>
        <taxon>Metazoa</taxon>
        <taxon>Spiralia</taxon>
        <taxon>Gnathifera</taxon>
        <taxon>Rotifera</taxon>
        <taxon>Eurotatoria</taxon>
        <taxon>Bdelloidea</taxon>
        <taxon>Philodinida</taxon>
        <taxon>Philodinidae</taxon>
        <taxon>Didymodactylos</taxon>
    </lineage>
</organism>
<reference evidence="3" key="1">
    <citation type="submission" date="2021-02" db="EMBL/GenBank/DDBJ databases">
        <authorList>
            <person name="Nowell W R."/>
        </authorList>
    </citation>
    <scope>NUCLEOTIDE SEQUENCE</scope>
</reference>
<feature type="compositionally biased region" description="Basic and acidic residues" evidence="1">
    <location>
        <begin position="461"/>
        <end position="473"/>
    </location>
</feature>
<dbReference type="Proteomes" id="UP000663829">
    <property type="component" value="Unassembled WGS sequence"/>
</dbReference>
<proteinExistence type="predicted"/>
<feature type="signal peptide" evidence="2">
    <location>
        <begin position="1"/>
        <end position="15"/>
    </location>
</feature>
<dbReference type="Proteomes" id="UP000681722">
    <property type="component" value="Unassembled WGS sequence"/>
</dbReference>
<dbReference type="Gene3D" id="2.40.70.10">
    <property type="entry name" value="Acid Proteases"/>
    <property type="match status" value="1"/>
</dbReference>
<keyword evidence="5" id="KW-1185">Reference proteome</keyword>
<dbReference type="EMBL" id="CAJOBC010005475">
    <property type="protein sequence ID" value="CAF3864915.1"/>
    <property type="molecule type" value="Genomic_DNA"/>
</dbReference>
<evidence type="ECO:0000313" key="5">
    <source>
        <dbReference type="Proteomes" id="UP000663829"/>
    </source>
</evidence>
<dbReference type="EMBL" id="CAJNOQ010005475">
    <property type="protein sequence ID" value="CAF1099915.1"/>
    <property type="molecule type" value="Genomic_DNA"/>
</dbReference>
<accession>A0A814P1F4</accession>
<protein>
    <submittedName>
        <fullName evidence="3">Uncharacterized protein</fullName>
    </submittedName>
</protein>
<evidence type="ECO:0000313" key="4">
    <source>
        <dbReference type="EMBL" id="CAF3864915.1"/>
    </source>
</evidence>
<sequence length="748" mass="84564">MWWLLFTVLFARSEQEQQLPANTESSHNAGGIYQVEVRTSIGSIKYEDGEILIAQNQQKLTDFFFTPFPRVQPEETECHDSISSGRIELALQVELYTSQLVQAVYNYLHKHQSALCGNTTSTSLCSVALLPMNSIRLVQKDTPSDDAKQKYRLNENWQSATMRLRSMEFAIYSSNMSVCEQFRRSIMERCRMQNYEVHYSLYGQKTVQKSLEVNTEHIRHTALYNQIRAEFPTVESVVLTGGDFKNLITEASDRTTMTLRMEEGFENLAEPTLSIEKLLERQLSARQVQLDQINDKQWESLYWTSELTRPDRLAKVLNTIFRKEDGANNRFIYDQQAAKAAMKTDLTQHDIVHLGANEYDISKNVGAYFNIDRADLTEHTIDQGNSVAQNSDEAHLTHHDKLRLEQMGKLFDSHDQSSSSSRNSQSGGGGKTSLNVFGLFKFGGSGGGSSDSQSSNTDNQKNVRDHAHGKTVDTDLLDIETLSKSVKKQEEDQATWNNRTEENIKNLSNKDLSPVTKCTSYTSANCTAVDVIGEVELETKINGEKTHVKADVATNLVTQMLLGSDWITKNRVIIDGGKKQIIVPRRSGKAITTPFIEQHEIFYPVLLINQTTMPPFSECIVEASVQMNNSNYALFASTENLDKKGLFTANALLNINNNTTKVLIINANSRQFTLSKNTKLGRISNQVELTVCLTLPSTLSNRKRHDHINQSSDALFNQSHRAYNPIKRKDPRDLSYNTTSKLSIHRCY</sequence>
<name>A0A814P1F4_9BILA</name>
<dbReference type="OrthoDB" id="10042375at2759"/>